<proteinExistence type="predicted"/>
<gene>
    <name evidence="1" type="ORF">E1301_Tti001014</name>
</gene>
<accession>A0A5A9N6K7</accession>
<evidence type="ECO:0000313" key="1">
    <source>
        <dbReference type="EMBL" id="KAA0704671.1"/>
    </source>
</evidence>
<dbReference type="Proteomes" id="UP000324632">
    <property type="component" value="Chromosome 22"/>
</dbReference>
<keyword evidence="2" id="KW-1185">Reference proteome</keyword>
<sequence length="70" mass="7520">MGESQSARRIAAVGLRMPMGKSLVLTGQRTCHLPDHLLQLSISIRPAGSAVCQSAHCHAGPFKNKTLLRN</sequence>
<evidence type="ECO:0000313" key="2">
    <source>
        <dbReference type="Proteomes" id="UP000324632"/>
    </source>
</evidence>
<reference evidence="1 2" key="1">
    <citation type="journal article" date="2019" name="Mol. Ecol. Resour.">
        <title>Chromosome-level genome assembly of Triplophysa tibetana, a fish adapted to the harsh high-altitude environment of the Tibetan Plateau.</title>
        <authorList>
            <person name="Yang X."/>
            <person name="Liu H."/>
            <person name="Ma Z."/>
            <person name="Zou Y."/>
            <person name="Zou M."/>
            <person name="Mao Y."/>
            <person name="Li X."/>
            <person name="Wang H."/>
            <person name="Chen T."/>
            <person name="Wang W."/>
            <person name="Yang R."/>
        </authorList>
    </citation>
    <scope>NUCLEOTIDE SEQUENCE [LARGE SCALE GENOMIC DNA]</scope>
    <source>
        <strain evidence="1">TTIB1903HZAU</strain>
        <tissue evidence="1">Muscle</tissue>
    </source>
</reference>
<dbReference type="AlphaFoldDB" id="A0A5A9N6K7"/>
<protein>
    <submittedName>
        <fullName evidence="1">Uncharacterized protein</fullName>
    </submittedName>
</protein>
<comment type="caution">
    <text evidence="1">The sequence shown here is derived from an EMBL/GenBank/DDBJ whole genome shotgun (WGS) entry which is preliminary data.</text>
</comment>
<name>A0A5A9N6K7_9TELE</name>
<organism evidence="1 2">
    <name type="scientific">Triplophysa tibetana</name>
    <dbReference type="NCBI Taxonomy" id="1572043"/>
    <lineage>
        <taxon>Eukaryota</taxon>
        <taxon>Metazoa</taxon>
        <taxon>Chordata</taxon>
        <taxon>Craniata</taxon>
        <taxon>Vertebrata</taxon>
        <taxon>Euteleostomi</taxon>
        <taxon>Actinopterygii</taxon>
        <taxon>Neopterygii</taxon>
        <taxon>Teleostei</taxon>
        <taxon>Ostariophysi</taxon>
        <taxon>Cypriniformes</taxon>
        <taxon>Nemacheilidae</taxon>
        <taxon>Triplophysa</taxon>
    </lineage>
</organism>
<dbReference type="EMBL" id="SOYY01000022">
    <property type="protein sequence ID" value="KAA0704671.1"/>
    <property type="molecule type" value="Genomic_DNA"/>
</dbReference>